<comment type="caution">
    <text evidence="2">The sequence shown here is derived from an EMBL/GenBank/DDBJ whole genome shotgun (WGS) entry which is preliminary data.</text>
</comment>
<sequence>MATNLSESESIDSPLTWFHSEYYQRHNQKRLEHLASLDLPIAGSSVLEVGAGVGDHTGFFLERNCQVVSVEARSENLAILRSRYPNLDVRRLDLDCPTITFEQPFDIVYCYGLLYHLKEPATAIAYMAQNCRGMLLLETCVSFGSGDHINLCEEIDNPTQSFSGQGCRPTRSWVYNQLKQCFEYVYMPITQPDHEDFPIDWNFAPPEGVPLSRSIFIASCQKLENPLLVEKILMQQKRFGISPAEIKSQRV</sequence>
<dbReference type="AlphaFoldDB" id="A0A832H0W9"/>
<organism evidence="2">
    <name type="scientific">Oscillatoriales cyanobacterium SpSt-402</name>
    <dbReference type="NCBI Taxonomy" id="2282168"/>
    <lineage>
        <taxon>Bacteria</taxon>
        <taxon>Bacillati</taxon>
        <taxon>Cyanobacteriota</taxon>
        <taxon>Cyanophyceae</taxon>
        <taxon>Oscillatoriophycideae</taxon>
        <taxon>Oscillatoriales</taxon>
    </lineage>
</organism>
<gene>
    <name evidence="2" type="ORF">ENR47_03350</name>
</gene>
<keyword evidence="2" id="KW-0808">Transferase</keyword>
<feature type="domain" description="Methyltransferase" evidence="1">
    <location>
        <begin position="46"/>
        <end position="128"/>
    </location>
</feature>
<keyword evidence="2" id="KW-0489">Methyltransferase</keyword>
<dbReference type="CDD" id="cd02440">
    <property type="entry name" value="AdoMet_MTases"/>
    <property type="match status" value="1"/>
</dbReference>
<evidence type="ECO:0000313" key="2">
    <source>
        <dbReference type="EMBL" id="HGW93311.1"/>
    </source>
</evidence>
<dbReference type="GO" id="GO:0032259">
    <property type="term" value="P:methylation"/>
    <property type="evidence" value="ECO:0007669"/>
    <property type="project" value="UniProtKB-KW"/>
</dbReference>
<name>A0A832H0W9_9CYAN</name>
<proteinExistence type="predicted"/>
<dbReference type="Gene3D" id="3.40.50.150">
    <property type="entry name" value="Vaccinia Virus protein VP39"/>
    <property type="match status" value="1"/>
</dbReference>
<dbReference type="GO" id="GO:0008168">
    <property type="term" value="F:methyltransferase activity"/>
    <property type="evidence" value="ECO:0007669"/>
    <property type="project" value="UniProtKB-KW"/>
</dbReference>
<dbReference type="InterPro" id="IPR029063">
    <property type="entry name" value="SAM-dependent_MTases_sf"/>
</dbReference>
<dbReference type="InterPro" id="IPR041698">
    <property type="entry name" value="Methyltransf_25"/>
</dbReference>
<protein>
    <submittedName>
        <fullName evidence="2">Class I SAM-dependent methyltransferase</fullName>
    </submittedName>
</protein>
<reference evidence="2" key="1">
    <citation type="journal article" date="2020" name="mSystems">
        <title>Genome- and Community-Level Interaction Insights into Carbon Utilization and Element Cycling Functions of Hydrothermarchaeota in Hydrothermal Sediment.</title>
        <authorList>
            <person name="Zhou Z."/>
            <person name="Liu Y."/>
            <person name="Xu W."/>
            <person name="Pan J."/>
            <person name="Luo Z.H."/>
            <person name="Li M."/>
        </authorList>
    </citation>
    <scope>NUCLEOTIDE SEQUENCE [LARGE SCALE GENOMIC DNA]</scope>
    <source>
        <strain evidence="2">SpSt-402</strain>
    </source>
</reference>
<accession>A0A832H0W9</accession>
<dbReference type="SUPFAM" id="SSF53335">
    <property type="entry name" value="S-adenosyl-L-methionine-dependent methyltransferases"/>
    <property type="match status" value="1"/>
</dbReference>
<evidence type="ECO:0000259" key="1">
    <source>
        <dbReference type="Pfam" id="PF13649"/>
    </source>
</evidence>
<dbReference type="Pfam" id="PF13649">
    <property type="entry name" value="Methyltransf_25"/>
    <property type="match status" value="1"/>
</dbReference>
<dbReference type="EMBL" id="DSRD01000217">
    <property type="protein sequence ID" value="HGW93311.1"/>
    <property type="molecule type" value="Genomic_DNA"/>
</dbReference>